<proteinExistence type="predicted"/>
<dbReference type="EMBL" id="WUUL01000007">
    <property type="protein sequence ID" value="MXQ54368.1"/>
    <property type="molecule type" value="Genomic_DNA"/>
</dbReference>
<organism evidence="2 3">
    <name type="scientific">Shimazuella alba</name>
    <dbReference type="NCBI Taxonomy" id="2690964"/>
    <lineage>
        <taxon>Bacteria</taxon>
        <taxon>Bacillati</taxon>
        <taxon>Bacillota</taxon>
        <taxon>Bacilli</taxon>
        <taxon>Bacillales</taxon>
        <taxon>Thermoactinomycetaceae</taxon>
        <taxon>Shimazuella</taxon>
    </lineage>
</organism>
<evidence type="ECO:0000313" key="2">
    <source>
        <dbReference type="EMBL" id="MXQ54368.1"/>
    </source>
</evidence>
<comment type="caution">
    <text evidence="2">The sequence shown here is derived from an EMBL/GenBank/DDBJ whole genome shotgun (WGS) entry which is preliminary data.</text>
</comment>
<dbReference type="Proteomes" id="UP000430692">
    <property type="component" value="Unassembled WGS sequence"/>
</dbReference>
<dbReference type="AlphaFoldDB" id="A0A6I4VV14"/>
<feature type="signal peptide" evidence="1">
    <location>
        <begin position="1"/>
        <end position="27"/>
    </location>
</feature>
<gene>
    <name evidence="2" type="ORF">GSM42_11725</name>
</gene>
<keyword evidence="3" id="KW-1185">Reference proteome</keyword>
<accession>A0A6I4VV14</accession>
<sequence length="157" mass="17641">MQQPSRKILLLILPFLLIGISLSPAFAAGADQSKIGDFQMWYVHNGQKQPLKDGGGARIEMQQLLNKVDHLAGLSSFQLPNKYILIQFHHPVVLSVFSPIKHPFQTVIVTIPKDRSALAHLLIRNSQGSWVEYHTKRSLSIFLQKITPPSKKDGRVI</sequence>
<feature type="chain" id="PRO_5026053009" evidence="1">
    <location>
        <begin position="28"/>
        <end position="157"/>
    </location>
</feature>
<dbReference type="RefSeq" id="WP_160801726.1">
    <property type="nucleotide sequence ID" value="NZ_WUUL01000007.1"/>
</dbReference>
<keyword evidence="1" id="KW-0732">Signal</keyword>
<reference evidence="2 3" key="1">
    <citation type="submission" date="2019-12" db="EMBL/GenBank/DDBJ databases">
        <title>Whole-genome analyses of novel actinobacteria.</title>
        <authorList>
            <person name="Sahin N."/>
            <person name="Saygin H."/>
        </authorList>
    </citation>
    <scope>NUCLEOTIDE SEQUENCE [LARGE SCALE GENOMIC DNA]</scope>
    <source>
        <strain evidence="2 3">KC615</strain>
    </source>
</reference>
<evidence type="ECO:0000313" key="3">
    <source>
        <dbReference type="Proteomes" id="UP000430692"/>
    </source>
</evidence>
<evidence type="ECO:0000256" key="1">
    <source>
        <dbReference type="SAM" id="SignalP"/>
    </source>
</evidence>
<protein>
    <submittedName>
        <fullName evidence="2">Uncharacterized protein</fullName>
    </submittedName>
</protein>
<name>A0A6I4VV14_9BACL</name>